<dbReference type="Gene3D" id="3.40.50.720">
    <property type="entry name" value="NAD(P)-binding Rossmann-like Domain"/>
    <property type="match status" value="1"/>
</dbReference>
<proteinExistence type="predicted"/>
<protein>
    <submittedName>
        <fullName evidence="2">NmrA family transcriptional regulator</fullName>
    </submittedName>
</protein>
<reference evidence="3" key="1">
    <citation type="journal article" date="2019" name="Int. J. Syst. Evol. Microbiol.">
        <title>The Global Catalogue of Microorganisms (GCM) 10K type strain sequencing project: providing services to taxonomists for standard genome sequencing and annotation.</title>
        <authorList>
            <consortium name="The Broad Institute Genomics Platform"/>
            <consortium name="The Broad Institute Genome Sequencing Center for Infectious Disease"/>
            <person name="Wu L."/>
            <person name="Ma J."/>
        </authorList>
    </citation>
    <scope>NUCLEOTIDE SEQUENCE [LARGE SCALE GENOMIC DNA]</scope>
    <source>
        <strain evidence="3">NBRC 108894</strain>
    </source>
</reference>
<dbReference type="RefSeq" id="WP_284254472.1">
    <property type="nucleotide sequence ID" value="NZ_BAAAQO010000001.1"/>
</dbReference>
<accession>A0ABQ6K556</accession>
<organism evidence="2 3">
    <name type="scientific">Pseudolysinimonas kribbensis</name>
    <dbReference type="NCBI Taxonomy" id="433641"/>
    <lineage>
        <taxon>Bacteria</taxon>
        <taxon>Bacillati</taxon>
        <taxon>Actinomycetota</taxon>
        <taxon>Actinomycetes</taxon>
        <taxon>Micrococcales</taxon>
        <taxon>Microbacteriaceae</taxon>
        <taxon>Pseudolysinimonas</taxon>
    </lineage>
</organism>
<comment type="caution">
    <text evidence="2">The sequence shown here is derived from an EMBL/GenBank/DDBJ whole genome shotgun (WGS) entry which is preliminary data.</text>
</comment>
<dbReference type="Pfam" id="PF13460">
    <property type="entry name" value="NAD_binding_10"/>
    <property type="match status" value="1"/>
</dbReference>
<dbReference type="InterPro" id="IPR036291">
    <property type="entry name" value="NAD(P)-bd_dom_sf"/>
</dbReference>
<dbReference type="SUPFAM" id="SSF51735">
    <property type="entry name" value="NAD(P)-binding Rossmann-fold domains"/>
    <property type="match status" value="1"/>
</dbReference>
<evidence type="ECO:0000313" key="3">
    <source>
        <dbReference type="Proteomes" id="UP001157034"/>
    </source>
</evidence>
<dbReference type="PANTHER" id="PTHR43355:SF2">
    <property type="entry name" value="FLAVIN REDUCTASE (NADPH)"/>
    <property type="match status" value="1"/>
</dbReference>
<evidence type="ECO:0000259" key="1">
    <source>
        <dbReference type="Pfam" id="PF13460"/>
    </source>
</evidence>
<keyword evidence="3" id="KW-1185">Reference proteome</keyword>
<gene>
    <name evidence="2" type="ORF">GCM10025881_25820</name>
</gene>
<dbReference type="EMBL" id="BSVB01000001">
    <property type="protein sequence ID" value="GMA95758.1"/>
    <property type="molecule type" value="Genomic_DNA"/>
</dbReference>
<dbReference type="PANTHER" id="PTHR43355">
    <property type="entry name" value="FLAVIN REDUCTASE (NADPH)"/>
    <property type="match status" value="1"/>
</dbReference>
<sequence>MRIAVFGANGATGRHVIRQALATDDEIVALVRRPASFPYTGPRLRVVAGDVRDAESVDATVAGADAVLSTIGVPFSRDPIDIYSAAATAVADAMRRHGVRRIAVVSSSAVEAHERTEGWLFERVLQPMVVNGIGRTTYADMRAAEEIVAHSGLDATIVRASGLFPADAVSDYRADTAHAPGAFTSRPDLAHFLLRQAREPEWIGTRPEVHTDDGTPSLLRMIWDEGIRHTPDPILRDPALETV</sequence>
<dbReference type="InterPro" id="IPR016040">
    <property type="entry name" value="NAD(P)-bd_dom"/>
</dbReference>
<name>A0ABQ6K556_9MICO</name>
<dbReference type="InterPro" id="IPR051606">
    <property type="entry name" value="Polyketide_Oxido-like"/>
</dbReference>
<evidence type="ECO:0000313" key="2">
    <source>
        <dbReference type="EMBL" id="GMA95758.1"/>
    </source>
</evidence>
<dbReference type="Proteomes" id="UP001157034">
    <property type="component" value="Unassembled WGS sequence"/>
</dbReference>
<feature type="domain" description="NAD(P)-binding" evidence="1">
    <location>
        <begin position="7"/>
        <end position="200"/>
    </location>
</feature>